<dbReference type="EMBL" id="MN739896">
    <property type="protein sequence ID" value="QHT76361.1"/>
    <property type="molecule type" value="Genomic_DNA"/>
</dbReference>
<evidence type="ECO:0000313" key="2">
    <source>
        <dbReference type="EMBL" id="QHT76361.1"/>
    </source>
</evidence>
<name>A0A6C0H702_9ZZZZ</name>
<protein>
    <submittedName>
        <fullName evidence="2">Uncharacterized protein</fullName>
    </submittedName>
</protein>
<sequence>MPKKKLDTGIQSNNNLDNNNTNNNNLEENNNNNLEENNNNNLEENNNNDIIIIVDDKSIKESHINDNELIQLNGDLPTIKNQQTQKKPLITTETLEIKNNIIHRVSTNTTSAKKQIQKPGKTLLIKLINNMETFDMTLLDNINGLVNKTNITPKKTLFITFDSIDNSMKAYYKLYSYAYKNNYIVRYSYYKIFFTITGLTNETVYTDTKKKLIEYINTKTNTNILYCKFYCKNNTYLGCGELTVDTMEGLNIILSDAFKKFEFDTFTGNFYKYNKK</sequence>
<feature type="compositionally biased region" description="Low complexity" evidence="1">
    <location>
        <begin position="13"/>
        <end position="44"/>
    </location>
</feature>
<organism evidence="2">
    <name type="scientific">viral metagenome</name>
    <dbReference type="NCBI Taxonomy" id="1070528"/>
    <lineage>
        <taxon>unclassified sequences</taxon>
        <taxon>metagenomes</taxon>
        <taxon>organismal metagenomes</taxon>
    </lineage>
</organism>
<reference evidence="2" key="1">
    <citation type="journal article" date="2020" name="Nature">
        <title>Giant virus diversity and host interactions through global metagenomics.</title>
        <authorList>
            <person name="Schulz F."/>
            <person name="Roux S."/>
            <person name="Paez-Espino D."/>
            <person name="Jungbluth S."/>
            <person name="Walsh D.A."/>
            <person name="Denef V.J."/>
            <person name="McMahon K.D."/>
            <person name="Konstantinidis K.T."/>
            <person name="Eloe-Fadrosh E.A."/>
            <person name="Kyrpides N.C."/>
            <person name="Woyke T."/>
        </authorList>
    </citation>
    <scope>NUCLEOTIDE SEQUENCE</scope>
    <source>
        <strain evidence="2">GVMAG-M-3300023179-82</strain>
    </source>
</reference>
<evidence type="ECO:0000256" key="1">
    <source>
        <dbReference type="SAM" id="MobiDB-lite"/>
    </source>
</evidence>
<accession>A0A6C0H702</accession>
<dbReference type="AlphaFoldDB" id="A0A6C0H702"/>
<proteinExistence type="predicted"/>
<feature type="region of interest" description="Disordered" evidence="1">
    <location>
        <begin position="1"/>
        <end position="44"/>
    </location>
</feature>